<protein>
    <submittedName>
        <fullName evidence="3">Uncharacterized protein</fullName>
    </submittedName>
</protein>
<name>A0A142IMD5_AQUAC</name>
<reference evidence="2" key="2">
    <citation type="submission" date="2022-09" db="EMBL/GenBank/DDBJ databases">
        <title>Intensive care unit water sources are persistently colonized with multi-drug resistant bacteria and are the site of extensive horizontal gene transfer of antibiotic resistance genes.</title>
        <authorList>
            <person name="Diorio-Toth L."/>
        </authorList>
    </citation>
    <scope>NUCLEOTIDE SEQUENCE</scope>
    <source>
        <strain evidence="2">GD04146</strain>
    </source>
</reference>
<dbReference type="RefSeq" id="WP_021699019.1">
    <property type="nucleotide sequence ID" value="NZ_AP025273.1"/>
</dbReference>
<evidence type="ECO:0000313" key="2">
    <source>
        <dbReference type="EMBL" id="MDH0142591.1"/>
    </source>
</evidence>
<dbReference type="GeneID" id="42928816"/>
<feature type="region of interest" description="Disordered" evidence="1">
    <location>
        <begin position="78"/>
        <end position="133"/>
    </location>
</feature>
<gene>
    <name evidence="3" type="ORF">E6Q69_12100</name>
    <name evidence="2" type="ORF">N7380_09700</name>
</gene>
<reference evidence="3 4" key="1">
    <citation type="submission" date="2018-09" db="EMBL/GenBank/DDBJ databases">
        <title>Metagenome Assembled Genomes from an Advanced Water Purification Facility.</title>
        <authorList>
            <person name="Stamps B.W."/>
            <person name="Spear J.R."/>
        </authorList>
    </citation>
    <scope>NUCLEOTIDE SEQUENCE [LARGE SCALE GENOMIC DNA]</scope>
    <source>
        <strain evidence="3">Bin_52_1</strain>
    </source>
</reference>
<evidence type="ECO:0000313" key="4">
    <source>
        <dbReference type="Proteomes" id="UP000321110"/>
    </source>
</evidence>
<proteinExistence type="predicted"/>
<evidence type="ECO:0000313" key="3">
    <source>
        <dbReference type="EMBL" id="TXI31155.1"/>
    </source>
</evidence>
<dbReference type="EMBL" id="SSFO01000200">
    <property type="protein sequence ID" value="TXI31155.1"/>
    <property type="molecule type" value="Genomic_DNA"/>
</dbReference>
<feature type="compositionally biased region" description="Basic and acidic residues" evidence="1">
    <location>
        <begin position="35"/>
        <end position="47"/>
    </location>
</feature>
<sequence length="133" mass="14419">MQINGYSGNLPLSTQVINKYGPANPEQVNKAVDAASDRVAERQESRELSQAATRGAATQIYSANTQQRQIETYLAVASEGQVDSQPSPLETASNLSEAQQRNDQAQNIADIASRPERPENDPARPEPYAATYA</sequence>
<dbReference type="EMBL" id="JAODZF010000005">
    <property type="protein sequence ID" value="MDH0142591.1"/>
    <property type="molecule type" value="Genomic_DNA"/>
</dbReference>
<dbReference type="Proteomes" id="UP000321110">
    <property type="component" value="Unassembled WGS sequence"/>
</dbReference>
<organism evidence="3 4">
    <name type="scientific">Aquipseudomonas alcaligenes</name>
    <name type="common">Pseudomonas alcaligenes</name>
    <dbReference type="NCBI Taxonomy" id="43263"/>
    <lineage>
        <taxon>Bacteria</taxon>
        <taxon>Pseudomonadati</taxon>
        <taxon>Pseudomonadota</taxon>
        <taxon>Gammaproteobacteria</taxon>
        <taxon>Pseudomonadales</taxon>
        <taxon>Pseudomonadaceae</taxon>
        <taxon>Aquipseudomonas</taxon>
    </lineage>
</organism>
<feature type="compositionally biased region" description="Basic and acidic residues" evidence="1">
    <location>
        <begin position="113"/>
        <end position="124"/>
    </location>
</feature>
<dbReference type="KEGG" id="palc:A0T30_03425"/>
<feature type="compositionally biased region" description="Polar residues" evidence="1">
    <location>
        <begin position="81"/>
        <end position="107"/>
    </location>
</feature>
<dbReference type="Proteomes" id="UP001158058">
    <property type="component" value="Unassembled WGS sequence"/>
</dbReference>
<feature type="region of interest" description="Disordered" evidence="1">
    <location>
        <begin position="1"/>
        <end position="54"/>
    </location>
</feature>
<accession>A0A142IMD5</accession>
<evidence type="ECO:0000256" key="1">
    <source>
        <dbReference type="SAM" id="MobiDB-lite"/>
    </source>
</evidence>
<dbReference type="AlphaFoldDB" id="A0A142IMD5"/>
<feature type="compositionally biased region" description="Polar residues" evidence="1">
    <location>
        <begin position="1"/>
        <end position="17"/>
    </location>
</feature>
<comment type="caution">
    <text evidence="3">The sequence shown here is derived from an EMBL/GenBank/DDBJ whole genome shotgun (WGS) entry which is preliminary data.</text>
</comment>